<evidence type="ECO:0000313" key="2">
    <source>
        <dbReference type="EMBL" id="SFT56528.1"/>
    </source>
</evidence>
<dbReference type="EMBL" id="FPBF01000001">
    <property type="protein sequence ID" value="SFT56528.1"/>
    <property type="molecule type" value="Genomic_DNA"/>
</dbReference>
<feature type="domain" description="PIN" evidence="1">
    <location>
        <begin position="1"/>
        <end position="112"/>
    </location>
</feature>
<dbReference type="Pfam" id="PF13470">
    <property type="entry name" value="PIN_3"/>
    <property type="match status" value="1"/>
</dbReference>
<proteinExistence type="predicted"/>
<dbReference type="NCBIfam" id="TIGR00305">
    <property type="entry name" value="putative toxin-antitoxin system toxin component, PIN family"/>
    <property type="match status" value="1"/>
</dbReference>
<accession>A0A1I6Z1P8</accession>
<organism evidence="2 3">
    <name type="scientific">Algoriphagus locisalis</name>
    <dbReference type="NCBI Taxonomy" id="305507"/>
    <lineage>
        <taxon>Bacteria</taxon>
        <taxon>Pseudomonadati</taxon>
        <taxon>Bacteroidota</taxon>
        <taxon>Cytophagia</taxon>
        <taxon>Cytophagales</taxon>
        <taxon>Cyclobacteriaceae</taxon>
        <taxon>Algoriphagus</taxon>
    </lineage>
</organism>
<dbReference type="RefSeq" id="WP_091691882.1">
    <property type="nucleotide sequence ID" value="NZ_FPBF01000001.1"/>
</dbReference>
<evidence type="ECO:0000259" key="1">
    <source>
        <dbReference type="SMART" id="SM00670"/>
    </source>
</evidence>
<dbReference type="AlphaFoldDB" id="A0A1I6Z1P8"/>
<evidence type="ECO:0000313" key="3">
    <source>
        <dbReference type="Proteomes" id="UP000199673"/>
    </source>
</evidence>
<name>A0A1I6Z1P8_9BACT</name>
<dbReference type="InterPro" id="IPR002716">
    <property type="entry name" value="PIN_dom"/>
</dbReference>
<dbReference type="PANTHER" id="PTHR34610">
    <property type="entry name" value="SSL7007 PROTEIN"/>
    <property type="match status" value="1"/>
</dbReference>
<dbReference type="Proteomes" id="UP000199673">
    <property type="component" value="Unassembled WGS sequence"/>
</dbReference>
<dbReference type="InterPro" id="IPR002850">
    <property type="entry name" value="PIN_toxin-like"/>
</dbReference>
<dbReference type="Gene3D" id="3.40.50.1010">
    <property type="entry name" value="5'-nuclease"/>
    <property type="match status" value="1"/>
</dbReference>
<dbReference type="STRING" id="305507.SAMN04489724_1362"/>
<gene>
    <name evidence="2" type="ORF">SAMN04489724_1362</name>
</gene>
<dbReference type="SMART" id="SM00670">
    <property type="entry name" value="PINc"/>
    <property type="match status" value="1"/>
</dbReference>
<sequence length="133" mass="15362">MKVILDTNVLLVSIPRLSQYRLIFDSLLQGKFSMAVSESILQEYEEIIAIKTNKTISNNLIELIYSLHNVELTDVYFHWNLIDLDPDDNKFVDCAIAANADYIITNDHHFQILKQIKYPITTTLSADQFLELL</sequence>
<reference evidence="3" key="1">
    <citation type="submission" date="2016-10" db="EMBL/GenBank/DDBJ databases">
        <authorList>
            <person name="Varghese N."/>
            <person name="Submissions S."/>
        </authorList>
    </citation>
    <scope>NUCLEOTIDE SEQUENCE [LARGE SCALE GENOMIC DNA]</scope>
    <source>
        <strain evidence="3">DSM 23445</strain>
    </source>
</reference>
<dbReference type="SUPFAM" id="SSF88723">
    <property type="entry name" value="PIN domain-like"/>
    <property type="match status" value="1"/>
</dbReference>
<dbReference type="OrthoDB" id="595154at2"/>
<dbReference type="InterPro" id="IPR029060">
    <property type="entry name" value="PIN-like_dom_sf"/>
</dbReference>
<keyword evidence="3" id="KW-1185">Reference proteome</keyword>
<dbReference type="PANTHER" id="PTHR34610:SF3">
    <property type="entry name" value="SSL7007 PROTEIN"/>
    <property type="match status" value="1"/>
</dbReference>
<protein>
    <submittedName>
        <fullName evidence="2">Putative toxin-antitoxin system toxin component, PIN family</fullName>
    </submittedName>
</protein>